<protein>
    <submittedName>
        <fullName evidence="1">Uncharacterized protein</fullName>
    </submittedName>
</protein>
<evidence type="ECO:0000313" key="2">
    <source>
        <dbReference type="Proteomes" id="UP000077242"/>
    </source>
</evidence>
<sequence length="177" mass="19259">MLFIGSSIPLAAQAAQEPQGVLTLYQTVDNNTELSCSFDVPATGSDTIVRFYPRDPNGKCKGNETDEKDKLFQPHSIRIRYAPAAARIILSDKQTSQLHCSKDGNWIELETTRPLSSLEKMGLDNITDYTGYVTNIGSDTQARSIGFKRVDSKGIIPQGKLNCIEVKTSASVSSGGK</sequence>
<name>A0AAP7FTI8_9PSED</name>
<gene>
    <name evidence="1" type="ORF">AYJ70_18265</name>
</gene>
<proteinExistence type="predicted"/>
<reference evidence="2" key="1">
    <citation type="submission" date="2016-02" db="EMBL/GenBank/DDBJ databases">
        <title>Dietzia cinnamea strain CD11_5 genome sequencing and assembly.</title>
        <authorList>
            <person name="Kaur G."/>
            <person name="Nair G.R."/>
            <person name="Mayilraj S."/>
        </authorList>
    </citation>
    <scope>NUCLEOTIDE SEQUENCE [LARGE SCALE GENOMIC DNA]</scope>
    <source>
        <strain evidence="2">CD10_2</strain>
    </source>
</reference>
<comment type="caution">
    <text evidence="1">The sequence shown here is derived from an EMBL/GenBank/DDBJ whole genome shotgun (WGS) entry which is preliminary data.</text>
</comment>
<evidence type="ECO:0000313" key="1">
    <source>
        <dbReference type="EMBL" id="OAH57051.1"/>
    </source>
</evidence>
<dbReference type="Proteomes" id="UP000077242">
    <property type="component" value="Unassembled WGS sequence"/>
</dbReference>
<accession>A0AAP7FTI8</accession>
<organism evidence="1 2">
    <name type="scientific">Pseudomonas monteilii</name>
    <dbReference type="NCBI Taxonomy" id="76759"/>
    <lineage>
        <taxon>Bacteria</taxon>
        <taxon>Pseudomonadati</taxon>
        <taxon>Pseudomonadota</taxon>
        <taxon>Gammaproteobacteria</taxon>
        <taxon>Pseudomonadales</taxon>
        <taxon>Pseudomonadaceae</taxon>
        <taxon>Pseudomonas</taxon>
    </lineage>
</organism>
<dbReference type="AlphaFoldDB" id="A0AAP7FTI8"/>
<dbReference type="EMBL" id="LSTU01000003">
    <property type="protein sequence ID" value="OAH57051.1"/>
    <property type="molecule type" value="Genomic_DNA"/>
</dbReference>